<dbReference type="InterPro" id="IPR000843">
    <property type="entry name" value="HTH_LacI"/>
</dbReference>
<reference evidence="6 7" key="1">
    <citation type="submission" date="2020-02" db="EMBL/GenBank/DDBJ databases">
        <title>Streptomyces malaysiensis DSM14702 (JHCC583434, PFL_A843) Genome sequencing and assembly.</title>
        <authorList>
            <person name="Samborskyy M."/>
        </authorList>
    </citation>
    <scope>NUCLEOTIDE SEQUENCE [LARGE SCALE GENOMIC DNA]</scope>
    <source>
        <strain evidence="6 7">DSM 14702</strain>
    </source>
</reference>
<evidence type="ECO:0000256" key="4">
    <source>
        <dbReference type="ARBA" id="ARBA00023163"/>
    </source>
</evidence>
<dbReference type="PANTHER" id="PTHR30146:SF148">
    <property type="entry name" value="HTH-TYPE TRANSCRIPTIONAL REPRESSOR PURR-RELATED"/>
    <property type="match status" value="1"/>
</dbReference>
<dbReference type="InterPro" id="IPR046335">
    <property type="entry name" value="LacI/GalR-like_sensor"/>
</dbReference>
<dbReference type="InterPro" id="IPR010982">
    <property type="entry name" value="Lambda_DNA-bd_dom_sf"/>
</dbReference>
<dbReference type="Proteomes" id="UP000536624">
    <property type="component" value="Unassembled WGS sequence"/>
</dbReference>
<evidence type="ECO:0000256" key="2">
    <source>
        <dbReference type="ARBA" id="ARBA00023015"/>
    </source>
</evidence>
<dbReference type="SUPFAM" id="SSF47413">
    <property type="entry name" value="lambda repressor-like DNA-binding domains"/>
    <property type="match status" value="1"/>
</dbReference>
<protein>
    <submittedName>
        <fullName evidence="6">LacI family transcriptional regulator</fullName>
        <ecNumber evidence="6">5.1.1.1</ecNumber>
    </submittedName>
</protein>
<evidence type="ECO:0000313" key="6">
    <source>
        <dbReference type="EMBL" id="NIY69266.1"/>
    </source>
</evidence>
<evidence type="ECO:0000256" key="1">
    <source>
        <dbReference type="ARBA" id="ARBA00022491"/>
    </source>
</evidence>
<proteinExistence type="predicted"/>
<sequence length="344" mass="36319">MTKDPKPTGPRRPTLADVAAAAGVHTSLVSRVLRDDPRGFASAETRRRILAAAESLGYRANVAARGLRNARTTMLGLLLPGFTSPMYTALANSVEEHAALKGYGLVMGTHAAGDPHETITNMLMQGRVDAMLVASGRIEDKALRQLAEWAPHRVVLLNRQVLAVRASVVLRDSDAAVLAVRHLAGLGHRRIGGVFGPPSLDTMVRRMQGYREAVRSAGVEALAASFKERDHAAGFSGVQRLLAGKANPPTAIFAATFPMGIGALAAARAMDLAVPEQLSIIALHDDDLAGFLTPPLTTVALPVKELGVQAVELALDMAAGGEPRRIVVPQSPEVIERASTSAVQ</sequence>
<keyword evidence="3" id="KW-0238">DNA-binding</keyword>
<dbReference type="RefSeq" id="WP_167503920.1">
    <property type="nucleotide sequence ID" value="NZ_JAALLH010000001.1"/>
</dbReference>
<dbReference type="Gene3D" id="3.40.50.2300">
    <property type="match status" value="2"/>
</dbReference>
<dbReference type="InterPro" id="IPR028082">
    <property type="entry name" value="Peripla_BP_I"/>
</dbReference>
<evidence type="ECO:0000313" key="7">
    <source>
        <dbReference type="Proteomes" id="UP000536624"/>
    </source>
</evidence>
<keyword evidence="1" id="KW-0678">Repressor</keyword>
<dbReference type="GO" id="GO:0000976">
    <property type="term" value="F:transcription cis-regulatory region binding"/>
    <property type="evidence" value="ECO:0007669"/>
    <property type="project" value="TreeGrafter"/>
</dbReference>
<name>A0A7X5XC81_STRMQ</name>
<dbReference type="GO" id="GO:0003700">
    <property type="term" value="F:DNA-binding transcription factor activity"/>
    <property type="evidence" value="ECO:0007669"/>
    <property type="project" value="TreeGrafter"/>
</dbReference>
<dbReference type="PROSITE" id="PS50932">
    <property type="entry name" value="HTH_LACI_2"/>
    <property type="match status" value="1"/>
</dbReference>
<dbReference type="SUPFAM" id="SSF53822">
    <property type="entry name" value="Periplasmic binding protein-like I"/>
    <property type="match status" value="1"/>
</dbReference>
<gene>
    <name evidence="6" type="ORF">SMALB_7374</name>
</gene>
<dbReference type="SMART" id="SM00354">
    <property type="entry name" value="HTH_LACI"/>
    <property type="match status" value="1"/>
</dbReference>
<keyword evidence="6" id="KW-0413">Isomerase</keyword>
<organism evidence="6 7">
    <name type="scientific">Streptomyces malaysiensis</name>
    <dbReference type="NCBI Taxonomy" id="92644"/>
    <lineage>
        <taxon>Bacteria</taxon>
        <taxon>Bacillati</taxon>
        <taxon>Actinomycetota</taxon>
        <taxon>Actinomycetes</taxon>
        <taxon>Kitasatosporales</taxon>
        <taxon>Streptomycetaceae</taxon>
        <taxon>Streptomyces</taxon>
        <taxon>Streptomyces violaceusniger group</taxon>
    </lineage>
</organism>
<dbReference type="CDD" id="cd01392">
    <property type="entry name" value="HTH_LacI"/>
    <property type="match status" value="1"/>
</dbReference>
<accession>A0A7X5XC81</accession>
<dbReference type="Pfam" id="PF13377">
    <property type="entry name" value="Peripla_BP_3"/>
    <property type="match status" value="1"/>
</dbReference>
<dbReference type="EMBL" id="JAALLH010000001">
    <property type="protein sequence ID" value="NIY69266.1"/>
    <property type="molecule type" value="Genomic_DNA"/>
</dbReference>
<dbReference type="Gene3D" id="1.10.260.40">
    <property type="entry name" value="lambda repressor-like DNA-binding domains"/>
    <property type="match status" value="1"/>
</dbReference>
<evidence type="ECO:0000256" key="3">
    <source>
        <dbReference type="ARBA" id="ARBA00023125"/>
    </source>
</evidence>
<dbReference type="CDD" id="cd06267">
    <property type="entry name" value="PBP1_LacI_sugar_binding-like"/>
    <property type="match status" value="1"/>
</dbReference>
<dbReference type="GO" id="GO:0008784">
    <property type="term" value="F:alanine racemase activity"/>
    <property type="evidence" value="ECO:0007669"/>
    <property type="project" value="UniProtKB-EC"/>
</dbReference>
<feature type="domain" description="HTH lacI-type" evidence="5">
    <location>
        <begin position="13"/>
        <end position="69"/>
    </location>
</feature>
<dbReference type="EC" id="5.1.1.1" evidence="6"/>
<evidence type="ECO:0000259" key="5">
    <source>
        <dbReference type="PROSITE" id="PS50932"/>
    </source>
</evidence>
<dbReference type="AlphaFoldDB" id="A0A7X5XC81"/>
<dbReference type="Pfam" id="PF00356">
    <property type="entry name" value="LacI"/>
    <property type="match status" value="1"/>
</dbReference>
<dbReference type="PANTHER" id="PTHR30146">
    <property type="entry name" value="LACI-RELATED TRANSCRIPTIONAL REPRESSOR"/>
    <property type="match status" value="1"/>
</dbReference>
<keyword evidence="4" id="KW-0804">Transcription</keyword>
<comment type="caution">
    <text evidence="6">The sequence shown here is derived from an EMBL/GenBank/DDBJ whole genome shotgun (WGS) entry which is preliminary data.</text>
</comment>
<keyword evidence="2" id="KW-0805">Transcription regulation</keyword>